<dbReference type="AlphaFoldDB" id="A0A378H468"/>
<organism evidence="2 3">
    <name type="scientific">Klebsiella pneumoniae</name>
    <dbReference type="NCBI Taxonomy" id="573"/>
    <lineage>
        <taxon>Bacteria</taxon>
        <taxon>Pseudomonadati</taxon>
        <taxon>Pseudomonadota</taxon>
        <taxon>Gammaproteobacteria</taxon>
        <taxon>Enterobacterales</taxon>
        <taxon>Enterobacteriaceae</taxon>
        <taxon>Klebsiella/Raoultella group</taxon>
        <taxon>Klebsiella</taxon>
        <taxon>Klebsiella pneumoniae complex</taxon>
    </lineage>
</organism>
<dbReference type="RefSeq" id="WP_023339396.1">
    <property type="nucleotide sequence ID" value="NZ_UJBN01000040.1"/>
</dbReference>
<reference evidence="2 3" key="1">
    <citation type="submission" date="2018-06" db="EMBL/GenBank/DDBJ databases">
        <authorList>
            <consortium name="Pathogen Informatics"/>
            <person name="Doyle S."/>
        </authorList>
    </citation>
    <scope>NUCLEOTIDE SEQUENCE [LARGE SCALE GENOMIC DNA]</scope>
    <source>
        <strain evidence="2 3">NCTC11679</strain>
    </source>
</reference>
<protein>
    <submittedName>
        <fullName evidence="2">Uncharacterized protein</fullName>
    </submittedName>
</protein>
<gene>
    <name evidence="2" type="ORF">NCTC11679_06410</name>
</gene>
<accession>A0A378H468</accession>
<evidence type="ECO:0000313" key="3">
    <source>
        <dbReference type="Proteomes" id="UP000255239"/>
    </source>
</evidence>
<proteinExistence type="predicted"/>
<name>A0A378H468_KLEPN</name>
<evidence type="ECO:0000313" key="2">
    <source>
        <dbReference type="EMBL" id="STX11947.1"/>
    </source>
</evidence>
<sequence>MKKKRCTLNGRNAVAKTPAERQRQRRERLKQSGTTRRDWVLEPEELRMLGEICIQRRPGRTPYSENEVIGLLIRKNYKELQKSLANTCQRCGQALPVSECIFDGENSCLLTTVRLKLAIKA</sequence>
<feature type="region of interest" description="Disordered" evidence="1">
    <location>
        <begin position="1"/>
        <end position="36"/>
    </location>
</feature>
<dbReference type="EMBL" id="UGMG01000005">
    <property type="protein sequence ID" value="STX11947.1"/>
    <property type="molecule type" value="Genomic_DNA"/>
</dbReference>
<evidence type="ECO:0000256" key="1">
    <source>
        <dbReference type="SAM" id="MobiDB-lite"/>
    </source>
</evidence>
<dbReference type="Proteomes" id="UP000255239">
    <property type="component" value="Unassembled WGS sequence"/>
</dbReference>